<dbReference type="Proteomes" id="UP000054549">
    <property type="component" value="Unassembled WGS sequence"/>
</dbReference>
<evidence type="ECO:0008006" key="4">
    <source>
        <dbReference type="Google" id="ProtNLM"/>
    </source>
</evidence>
<proteinExistence type="predicted"/>
<evidence type="ECO:0000256" key="1">
    <source>
        <dbReference type="SAM" id="SignalP"/>
    </source>
</evidence>
<evidence type="ECO:0000313" key="3">
    <source>
        <dbReference type="Proteomes" id="UP000054549"/>
    </source>
</evidence>
<gene>
    <name evidence="2" type="ORF">M378DRAFT_369589</name>
</gene>
<protein>
    <recommendedName>
        <fullName evidence="4">Extracellular membrane protein CFEM domain-containing protein</fullName>
    </recommendedName>
</protein>
<accession>A0A0C2WXQ6</accession>
<organism evidence="2 3">
    <name type="scientific">Amanita muscaria (strain Koide BX008)</name>
    <dbReference type="NCBI Taxonomy" id="946122"/>
    <lineage>
        <taxon>Eukaryota</taxon>
        <taxon>Fungi</taxon>
        <taxon>Dikarya</taxon>
        <taxon>Basidiomycota</taxon>
        <taxon>Agaricomycotina</taxon>
        <taxon>Agaricomycetes</taxon>
        <taxon>Agaricomycetidae</taxon>
        <taxon>Agaricales</taxon>
        <taxon>Pluteineae</taxon>
        <taxon>Amanitaceae</taxon>
        <taxon>Amanita</taxon>
    </lineage>
</organism>
<sequence length="104" mass="11348">MRIPIVSLSLFAASIAAASSISSRDFGFPGKRDSSLFALQPLQWFTQIMEQIGCVKSCVSTAKNEGCNSAQCVCKNTHFFSCVQYASCSVQFLIVLEQICPNLQ</sequence>
<evidence type="ECO:0000313" key="2">
    <source>
        <dbReference type="EMBL" id="KIL66582.1"/>
    </source>
</evidence>
<keyword evidence="3" id="KW-1185">Reference proteome</keyword>
<feature type="signal peptide" evidence="1">
    <location>
        <begin position="1"/>
        <end position="18"/>
    </location>
</feature>
<reference evidence="2 3" key="1">
    <citation type="submission" date="2014-04" db="EMBL/GenBank/DDBJ databases">
        <title>Evolutionary Origins and Diversification of the Mycorrhizal Mutualists.</title>
        <authorList>
            <consortium name="DOE Joint Genome Institute"/>
            <consortium name="Mycorrhizal Genomics Consortium"/>
            <person name="Kohler A."/>
            <person name="Kuo A."/>
            <person name="Nagy L.G."/>
            <person name="Floudas D."/>
            <person name="Copeland A."/>
            <person name="Barry K.W."/>
            <person name="Cichocki N."/>
            <person name="Veneault-Fourrey C."/>
            <person name="LaButti K."/>
            <person name="Lindquist E.A."/>
            <person name="Lipzen A."/>
            <person name="Lundell T."/>
            <person name="Morin E."/>
            <person name="Murat C."/>
            <person name="Riley R."/>
            <person name="Ohm R."/>
            <person name="Sun H."/>
            <person name="Tunlid A."/>
            <person name="Henrissat B."/>
            <person name="Grigoriev I.V."/>
            <person name="Hibbett D.S."/>
            <person name="Martin F."/>
        </authorList>
    </citation>
    <scope>NUCLEOTIDE SEQUENCE [LARGE SCALE GENOMIC DNA]</scope>
    <source>
        <strain evidence="2 3">Koide BX008</strain>
    </source>
</reference>
<name>A0A0C2WXQ6_AMAMK</name>
<dbReference type="EMBL" id="KN818235">
    <property type="protein sequence ID" value="KIL66582.1"/>
    <property type="molecule type" value="Genomic_DNA"/>
</dbReference>
<dbReference type="InParanoid" id="A0A0C2WXQ6"/>
<dbReference type="AlphaFoldDB" id="A0A0C2WXQ6"/>
<keyword evidence="1" id="KW-0732">Signal</keyword>
<feature type="chain" id="PRO_5002170454" description="Extracellular membrane protein CFEM domain-containing protein" evidence="1">
    <location>
        <begin position="19"/>
        <end position="104"/>
    </location>
</feature>
<dbReference type="HOGENOM" id="CLU_2249397_0_0_1"/>